<dbReference type="InterPro" id="IPR014721">
    <property type="entry name" value="Ribsml_uS5_D2-typ_fold_subgr"/>
</dbReference>
<evidence type="ECO:0000256" key="9">
    <source>
        <dbReference type="ARBA" id="ARBA00029438"/>
    </source>
</evidence>
<evidence type="ECO:0000313" key="11">
    <source>
        <dbReference type="EMBL" id="AXJ06731.1"/>
    </source>
</evidence>
<evidence type="ECO:0000256" key="8">
    <source>
        <dbReference type="ARBA" id="ARBA00023098"/>
    </source>
</evidence>
<dbReference type="GO" id="GO:0005524">
    <property type="term" value="F:ATP binding"/>
    <property type="evidence" value="ECO:0007669"/>
    <property type="project" value="UniProtKB-KW"/>
</dbReference>
<evidence type="ECO:0000256" key="4">
    <source>
        <dbReference type="ARBA" id="ARBA00022741"/>
    </source>
</evidence>
<accession>A0A345V1X9</accession>
<dbReference type="InterPro" id="IPR020568">
    <property type="entry name" value="Ribosomal_Su5_D2-typ_SF"/>
</dbReference>
<keyword evidence="6" id="KW-0067">ATP-binding</keyword>
<keyword evidence="8" id="KW-0443">Lipid metabolism</keyword>
<keyword evidence="7" id="KW-0460">Magnesium</keyword>
<dbReference type="RefSeq" id="WP_115079091.1">
    <property type="nucleotide sequence ID" value="NZ_CP022313.1"/>
</dbReference>
<evidence type="ECO:0000256" key="5">
    <source>
        <dbReference type="ARBA" id="ARBA00022777"/>
    </source>
</evidence>
<dbReference type="Gene3D" id="3.30.230.10">
    <property type="match status" value="1"/>
</dbReference>
<evidence type="ECO:0000256" key="7">
    <source>
        <dbReference type="ARBA" id="ARBA00022842"/>
    </source>
</evidence>
<evidence type="ECO:0000256" key="1">
    <source>
        <dbReference type="ARBA" id="ARBA00022490"/>
    </source>
</evidence>
<evidence type="ECO:0000313" key="12">
    <source>
        <dbReference type="Proteomes" id="UP000254535"/>
    </source>
</evidence>
<protein>
    <recommendedName>
        <fullName evidence="10">GHMP kinase N-terminal domain-containing protein</fullName>
    </recommendedName>
</protein>
<proteinExistence type="predicted"/>
<evidence type="ECO:0000256" key="6">
    <source>
        <dbReference type="ARBA" id="ARBA00022840"/>
    </source>
</evidence>
<feature type="domain" description="GHMP kinase N-terminal" evidence="10">
    <location>
        <begin position="97"/>
        <end position="178"/>
    </location>
</feature>
<organism evidence="11 12">
    <name type="scientific">Pseudomonas fluorescens</name>
    <dbReference type="NCBI Taxonomy" id="294"/>
    <lineage>
        <taxon>Bacteria</taxon>
        <taxon>Pseudomonadati</taxon>
        <taxon>Pseudomonadota</taxon>
        <taxon>Gammaproteobacteria</taxon>
        <taxon>Pseudomonadales</taxon>
        <taxon>Pseudomonadaceae</taxon>
        <taxon>Pseudomonas</taxon>
    </lineage>
</organism>
<evidence type="ECO:0000256" key="3">
    <source>
        <dbReference type="ARBA" id="ARBA00022679"/>
    </source>
</evidence>
<dbReference type="Gene3D" id="3.30.70.890">
    <property type="entry name" value="GHMP kinase, C-terminal domain"/>
    <property type="match status" value="1"/>
</dbReference>
<dbReference type="AlphaFoldDB" id="A0A345V1X9"/>
<dbReference type="PANTHER" id="PTHR43290:SF2">
    <property type="entry name" value="MEVALONATE KINASE"/>
    <property type="match status" value="1"/>
</dbReference>
<comment type="pathway">
    <text evidence="9">Isoprenoid biosynthesis; isopentenyl diphosphate biosynthesis via mevalonate pathway; isopentenyl diphosphate from (R)-mevalonate: step 1/3.</text>
</comment>
<keyword evidence="3" id="KW-0808">Transferase</keyword>
<evidence type="ECO:0000256" key="2">
    <source>
        <dbReference type="ARBA" id="ARBA00022516"/>
    </source>
</evidence>
<gene>
    <name evidence="11" type="ORF">CFN16_22145</name>
</gene>
<dbReference type="EMBL" id="CP022313">
    <property type="protein sequence ID" value="AXJ06731.1"/>
    <property type="molecule type" value="Genomic_DNA"/>
</dbReference>
<dbReference type="GO" id="GO:0005829">
    <property type="term" value="C:cytosol"/>
    <property type="evidence" value="ECO:0007669"/>
    <property type="project" value="TreeGrafter"/>
</dbReference>
<sequence>MIHARAPGKVILMGEHAALHGCPAIACAVGLYCNVWISPHEHRQINVQLPDLSFQHSYAPEQLADYVSHVRLAWEHYRRVPNAWSYAQLHAGAPDHLIKCAIGEILLRLAPQDWQGFSLRVQSQIPTGAGFGSSGALAVTLMAALSQLFRLTETDYPLEQLALSVERYQHGEPSGIDHNTSLRGSVVEGRRDAKGVFSLRTLMPLPLNLPPCNLRIFNTGTARESTGQVIAATRYRLEGAENTLLASMRRNTERFGLLLQQSRPMPETLRAVIRDYQADLEKLGVVPAAVARLIRAIENAGGAAKICGAGALTGDQAGALLVMGAEDVPALSRYQRIDAPFAVTGLEIETS</sequence>
<dbReference type="GO" id="GO:0004496">
    <property type="term" value="F:mevalonate kinase activity"/>
    <property type="evidence" value="ECO:0007669"/>
    <property type="project" value="InterPro"/>
</dbReference>
<keyword evidence="4" id="KW-0547">Nucleotide-binding</keyword>
<dbReference type="GO" id="GO:0019287">
    <property type="term" value="P:isopentenyl diphosphate biosynthetic process, mevalonate pathway"/>
    <property type="evidence" value="ECO:0007669"/>
    <property type="project" value="UniProtKB-UniPathway"/>
</dbReference>
<dbReference type="SUPFAM" id="SSF55060">
    <property type="entry name" value="GHMP Kinase, C-terminal domain"/>
    <property type="match status" value="1"/>
</dbReference>
<dbReference type="UniPathway" id="UPA00057">
    <property type="reaction ID" value="UER00098"/>
</dbReference>
<name>A0A345V1X9_PSEFL</name>
<dbReference type="PRINTS" id="PR00959">
    <property type="entry name" value="MEVGALKINASE"/>
</dbReference>
<dbReference type="InterPro" id="IPR006205">
    <property type="entry name" value="Mev_gal_kin"/>
</dbReference>
<dbReference type="SUPFAM" id="SSF54211">
    <property type="entry name" value="Ribosomal protein S5 domain 2-like"/>
    <property type="match status" value="1"/>
</dbReference>
<keyword evidence="1" id="KW-0963">Cytoplasm</keyword>
<dbReference type="PANTHER" id="PTHR43290">
    <property type="entry name" value="MEVALONATE KINASE"/>
    <property type="match status" value="1"/>
</dbReference>
<dbReference type="Proteomes" id="UP000254535">
    <property type="component" value="Chromosome"/>
</dbReference>
<evidence type="ECO:0000259" key="10">
    <source>
        <dbReference type="Pfam" id="PF00288"/>
    </source>
</evidence>
<dbReference type="InterPro" id="IPR036554">
    <property type="entry name" value="GHMP_kinase_C_sf"/>
</dbReference>
<dbReference type="InterPro" id="IPR006204">
    <property type="entry name" value="GHMP_kinase_N_dom"/>
</dbReference>
<dbReference type="Pfam" id="PF00288">
    <property type="entry name" value="GHMP_kinases_N"/>
    <property type="match status" value="1"/>
</dbReference>
<reference evidence="11 12" key="1">
    <citation type="submission" date="2017-07" db="EMBL/GenBank/DDBJ databases">
        <title>Genome sequence of Pseudomonas NEP1.</title>
        <authorList>
            <person name="Nascimento F.X."/>
        </authorList>
    </citation>
    <scope>NUCLEOTIDE SEQUENCE [LARGE SCALE GENOMIC DNA]</scope>
    <source>
        <strain evidence="11 12">NEP1</strain>
    </source>
</reference>
<keyword evidence="5" id="KW-0418">Kinase</keyword>
<keyword evidence="2" id="KW-0444">Lipid biosynthesis</keyword>